<comment type="caution">
    <text evidence="3">The sequence shown here is derived from an EMBL/GenBank/DDBJ whole genome shotgun (WGS) entry which is preliminary data.</text>
</comment>
<dbReference type="Proteomes" id="UP000433883">
    <property type="component" value="Unassembled WGS sequence"/>
</dbReference>
<dbReference type="Proteomes" id="UP000490939">
    <property type="component" value="Unassembled WGS sequence"/>
</dbReference>
<evidence type="ECO:0000313" key="4">
    <source>
        <dbReference type="Proteomes" id="UP000447873"/>
    </source>
</evidence>
<reference evidence="3 5" key="1">
    <citation type="submission" date="2019-07" db="EMBL/GenBank/DDBJ databases">
        <title>Venturia inaequalis Genome Resource.</title>
        <authorList>
            <person name="Lichtner F.J."/>
        </authorList>
    </citation>
    <scope>NUCLEOTIDE SEQUENCE [LARGE SCALE GENOMIC DNA]</scope>
    <source>
        <strain evidence="2 4">120213</strain>
        <strain evidence="1">Bline_iso_100314</strain>
        <strain evidence="3 5">DMI_063113</strain>
    </source>
</reference>
<dbReference type="AlphaFoldDB" id="A0A8H3VSA9"/>
<evidence type="ECO:0000313" key="3">
    <source>
        <dbReference type="EMBL" id="KAE9992893.1"/>
    </source>
</evidence>
<organism evidence="3 5">
    <name type="scientific">Venturia inaequalis</name>
    <name type="common">Apple scab fungus</name>
    <dbReference type="NCBI Taxonomy" id="5025"/>
    <lineage>
        <taxon>Eukaryota</taxon>
        <taxon>Fungi</taxon>
        <taxon>Dikarya</taxon>
        <taxon>Ascomycota</taxon>
        <taxon>Pezizomycotina</taxon>
        <taxon>Dothideomycetes</taxon>
        <taxon>Pleosporomycetidae</taxon>
        <taxon>Venturiales</taxon>
        <taxon>Venturiaceae</taxon>
        <taxon>Venturia</taxon>
    </lineage>
</organism>
<protein>
    <submittedName>
        <fullName evidence="3">Uncharacterized protein</fullName>
    </submittedName>
</protein>
<keyword evidence="5" id="KW-1185">Reference proteome</keyword>
<proteinExistence type="predicted"/>
<gene>
    <name evidence="1" type="ORF">BLS_003360</name>
    <name evidence="3" type="ORF">EG327_007370</name>
    <name evidence="2" type="ORF">EG328_008331</name>
</gene>
<name>A0A8H3VSA9_VENIN</name>
<dbReference type="EMBL" id="WNWS01000047">
    <property type="protein sequence ID" value="KAE9984714.1"/>
    <property type="molecule type" value="Genomic_DNA"/>
</dbReference>
<sequence>MTSKGVCTTVQAISAGNWATDHRYADEEQHAARTITVTQGPLPALWLFQWVFMGLQGFMGATSQVTTGITDSQEQ</sequence>
<dbReference type="EMBL" id="WNWR01000044">
    <property type="protein sequence ID" value="KAE9992893.1"/>
    <property type="molecule type" value="Genomic_DNA"/>
</dbReference>
<dbReference type="EMBL" id="WNWQ01000022">
    <property type="protein sequence ID" value="KAE9983955.1"/>
    <property type="molecule type" value="Genomic_DNA"/>
</dbReference>
<evidence type="ECO:0000313" key="1">
    <source>
        <dbReference type="EMBL" id="KAE9983955.1"/>
    </source>
</evidence>
<evidence type="ECO:0000313" key="2">
    <source>
        <dbReference type="EMBL" id="KAE9984714.1"/>
    </source>
</evidence>
<evidence type="ECO:0000313" key="5">
    <source>
        <dbReference type="Proteomes" id="UP000490939"/>
    </source>
</evidence>
<accession>A0A8H3VSA9</accession>
<dbReference type="Proteomes" id="UP000447873">
    <property type="component" value="Unassembled WGS sequence"/>
</dbReference>